<dbReference type="RefSeq" id="WP_353109922.1">
    <property type="nucleotide sequence ID" value="NZ_APND01000001.1"/>
</dbReference>
<dbReference type="Proteomes" id="UP001460888">
    <property type="component" value="Unassembled WGS sequence"/>
</dbReference>
<feature type="transmembrane region" description="Helical" evidence="1">
    <location>
        <begin position="115"/>
        <end position="135"/>
    </location>
</feature>
<keyword evidence="1" id="KW-0472">Membrane</keyword>
<name>A0ABV2AYH4_9GAMM</name>
<proteinExistence type="predicted"/>
<protein>
    <recommendedName>
        <fullName evidence="4">DUF2868 domain-containing protein</fullName>
    </recommendedName>
</protein>
<evidence type="ECO:0000313" key="3">
    <source>
        <dbReference type="Proteomes" id="UP001460888"/>
    </source>
</evidence>
<feature type="transmembrane region" description="Helical" evidence="1">
    <location>
        <begin position="288"/>
        <end position="314"/>
    </location>
</feature>
<keyword evidence="3" id="KW-1185">Reference proteome</keyword>
<evidence type="ECO:0008006" key="4">
    <source>
        <dbReference type="Google" id="ProtNLM"/>
    </source>
</evidence>
<feature type="transmembrane region" description="Helical" evidence="1">
    <location>
        <begin position="206"/>
        <end position="229"/>
    </location>
</feature>
<feature type="transmembrane region" description="Helical" evidence="1">
    <location>
        <begin position="84"/>
        <end position="109"/>
    </location>
</feature>
<dbReference type="InterPro" id="IPR021296">
    <property type="entry name" value="DUF2868"/>
</dbReference>
<keyword evidence="1" id="KW-1133">Transmembrane helix</keyword>
<gene>
    <name evidence="2" type="ORF">SADO_05560</name>
</gene>
<organism evidence="2 3">
    <name type="scientific">Salinisphaera dokdonensis CL-ES53</name>
    <dbReference type="NCBI Taxonomy" id="1304272"/>
    <lineage>
        <taxon>Bacteria</taxon>
        <taxon>Pseudomonadati</taxon>
        <taxon>Pseudomonadota</taxon>
        <taxon>Gammaproteobacteria</taxon>
        <taxon>Salinisphaerales</taxon>
        <taxon>Salinisphaeraceae</taxon>
        <taxon>Salinisphaera</taxon>
    </lineage>
</organism>
<evidence type="ECO:0000313" key="2">
    <source>
        <dbReference type="EMBL" id="MES1928701.1"/>
    </source>
</evidence>
<comment type="caution">
    <text evidence="2">The sequence shown here is derived from an EMBL/GenBank/DDBJ whole genome shotgun (WGS) entry which is preliminary data.</text>
</comment>
<dbReference type="Pfam" id="PF11067">
    <property type="entry name" value="DUF2868"/>
    <property type="match status" value="1"/>
</dbReference>
<dbReference type="EMBL" id="APND01000001">
    <property type="protein sequence ID" value="MES1928701.1"/>
    <property type="molecule type" value="Genomic_DNA"/>
</dbReference>
<evidence type="ECO:0000256" key="1">
    <source>
        <dbReference type="SAM" id="Phobius"/>
    </source>
</evidence>
<reference evidence="2 3" key="1">
    <citation type="submission" date="2013-03" db="EMBL/GenBank/DDBJ databases">
        <title>Salinisphaera dokdonensis CL-ES53 Genome Sequencing.</title>
        <authorList>
            <person name="Li C."/>
            <person name="Lai Q."/>
            <person name="Shao Z."/>
        </authorList>
    </citation>
    <scope>NUCLEOTIDE SEQUENCE [LARGE SCALE GENOMIC DNA]</scope>
    <source>
        <strain evidence="2 3">CL-ES53</strain>
    </source>
</reference>
<accession>A0ABV2AYH4</accession>
<keyword evidence="1" id="KW-0812">Transmembrane</keyword>
<sequence length="482" mass="52396">MNAARRAGRRWTLADLIDFETVLARVDDDTLAGDRLVFARDIRPALGRGDESARRRDGLRAWLDHRRAQVRLDAGRAWTQGLGLLRLVLCLVMSLAGAGLVVGLCAGPAQSVHVVVFFALTLVVPWVFFVLWLGVRMIGGARRATLTRALQTIDRLARRVQGGGAAATDSASRGTPVDWQSRLADSRQPRRALQAALAGSLQRGALGFNIGLVLAFVGSLMIFDVRFYWEATPQTGSLVQSSVTLIATPWRAVWPEAVPDASQIEASRARHVSDTRQVSGTSASTAAWWRFLLMSLLVWGVLPRLLLIAGYALVERRALARLDFQAPRHRELWRRLASVERGAVATPVTDGALVLDVGGSGIRAGDIRGFLLRALRVNPQAEHRIGVLDETEEQAADAALAADPDHVVLLVEDWGLSPRQAGSLQERVRGAVGLRTPITWLVLARAEGAPAVPDADHLRRWTAFIDGLRDPATEIVGYAPGT</sequence>